<dbReference type="Proteomes" id="UP000562124">
    <property type="component" value="Unassembled WGS sequence"/>
</dbReference>
<dbReference type="InterPro" id="IPR029016">
    <property type="entry name" value="GAF-like_dom_sf"/>
</dbReference>
<dbReference type="Gene3D" id="3.30.70.270">
    <property type="match status" value="1"/>
</dbReference>
<dbReference type="SMART" id="SM00065">
    <property type="entry name" value="GAF"/>
    <property type="match status" value="1"/>
</dbReference>
<dbReference type="SMART" id="SM00052">
    <property type="entry name" value="EAL"/>
    <property type="match status" value="1"/>
</dbReference>
<dbReference type="InterPro" id="IPR003018">
    <property type="entry name" value="GAF"/>
</dbReference>
<dbReference type="Gene3D" id="3.20.20.450">
    <property type="entry name" value="EAL domain"/>
    <property type="match status" value="1"/>
</dbReference>
<dbReference type="PANTHER" id="PTHR44757:SF2">
    <property type="entry name" value="BIOFILM ARCHITECTURE MAINTENANCE PROTEIN MBAA"/>
    <property type="match status" value="1"/>
</dbReference>
<dbReference type="SUPFAM" id="SSF55781">
    <property type="entry name" value="GAF domain-like"/>
    <property type="match status" value="1"/>
</dbReference>
<comment type="caution">
    <text evidence="3">The sequence shown here is derived from an EMBL/GenBank/DDBJ whole genome shotgun (WGS) entry which is preliminary data.</text>
</comment>
<dbReference type="CDD" id="cd01948">
    <property type="entry name" value="EAL"/>
    <property type="match status" value="1"/>
</dbReference>
<feature type="domain" description="GGDEF" evidence="2">
    <location>
        <begin position="551"/>
        <end position="684"/>
    </location>
</feature>
<reference evidence="3 4" key="1">
    <citation type="submission" date="2020-04" db="EMBL/GenBank/DDBJ databases">
        <title>Sequencing and Assembly of C. fimi.</title>
        <authorList>
            <person name="Ramsey A.R."/>
        </authorList>
    </citation>
    <scope>NUCLEOTIDE SEQUENCE [LARGE SCALE GENOMIC DNA]</scope>
    <source>
        <strain evidence="3 4">SB</strain>
    </source>
</reference>
<dbReference type="RefSeq" id="WP_169324382.1">
    <property type="nucleotide sequence ID" value="NZ_JABCJJ010000008.1"/>
</dbReference>
<organism evidence="3 4">
    <name type="scientific">Cellulomonas fimi</name>
    <dbReference type="NCBI Taxonomy" id="1708"/>
    <lineage>
        <taxon>Bacteria</taxon>
        <taxon>Bacillati</taxon>
        <taxon>Actinomycetota</taxon>
        <taxon>Actinomycetes</taxon>
        <taxon>Micrococcales</taxon>
        <taxon>Cellulomonadaceae</taxon>
        <taxon>Cellulomonas</taxon>
    </lineage>
</organism>
<dbReference type="SUPFAM" id="SSF55073">
    <property type="entry name" value="Nucleotide cyclase"/>
    <property type="match status" value="1"/>
</dbReference>
<sequence length="958" mass="101038">MVTSEPRETSGATTTLLIRYVREQGGDAAVSAVLERAGVPFSAAQLEDTGHWVSYATRIALFEAAQHELERPGTLFGVGATALAHGIDHSLIVLLRALGSPRDVFTQVARAIPKFTSTSTMTVVECGSSSAVLRYRLHEGYTHSRLDCQYAQGLLTSVPPLFGLPAARVSHPECQSDGHPECVYQVQWEPYRRFRRRRVVRESEALELASLRAQVHDLQLAASDLVSSDDVDAVLARITDRAAAAILAPAYLLVREGREGGEPVVRSNGLEPGQAAELAAALLRGEDLGPSTVVVDVASTRRVHGRLAVVYAPGQRVLDQDRPLLEVYASHAAAALDLLTALEDSRREASRAQALLSLAHELAGARDTAAVAQVVVQTVPGIVGAPRSTVLLWDAGRAALRAVAEVGHSTAEADALLRAEISPGSAPELTELLTRLEPITLERPTASPALGRLLGDAGAASVIVVPLVAGDALRGVLTAAWPRSITGTRTHTEALVRLAGVGDQVATALQNASLLATVRHQSTHDALTALPNRSLFGSTLDDALRAAAGGRSTAVLFCDIDRFKHVNDRHGHAAGDELLRQVGARLRTQLRPGDVVGRLSGDEFAVLLVDVEGEHHAVSVASRLLGSLAEQFRIDGHDVRITASVGVALHVGPDGRGDRLVAAADDAMYVAKKRGRNQVAVADRLESHGAVPSLEAELSDAVGAGQLRLFFQPVIDISGPAGSTAVVGAEALLRWAHPRLGMLGPGSFLPLAEEAGLVSELDLWALASACARLGSRPGAVRGQGVIAVNLAGATLVDPRLVPAVRAALRANDLTPTQLNLEVVESRSLVDIPGVVDQLAELRRLGVRISLDDFGTGYSTLTWLQSLPVDQIKIDRTFTSAMARHDASRAVVRGMLALARELDIEVVAEGVEEAEQLAILREMGCGLVQGYLLGRPGPQLPALRPADAAADAGGPSATS</sequence>
<evidence type="ECO:0000313" key="3">
    <source>
        <dbReference type="EMBL" id="NMR19999.1"/>
    </source>
</evidence>
<feature type="domain" description="EAL" evidence="1">
    <location>
        <begin position="691"/>
        <end position="949"/>
    </location>
</feature>
<dbReference type="AlphaFoldDB" id="A0A7Y0LY48"/>
<evidence type="ECO:0000259" key="1">
    <source>
        <dbReference type="PROSITE" id="PS50883"/>
    </source>
</evidence>
<dbReference type="InterPro" id="IPR035919">
    <property type="entry name" value="EAL_sf"/>
</dbReference>
<dbReference type="Pfam" id="PF00990">
    <property type="entry name" value="GGDEF"/>
    <property type="match status" value="1"/>
</dbReference>
<dbReference type="InterPro" id="IPR043128">
    <property type="entry name" value="Rev_trsase/Diguanyl_cyclase"/>
</dbReference>
<dbReference type="InterPro" id="IPR052155">
    <property type="entry name" value="Biofilm_reg_signaling"/>
</dbReference>
<evidence type="ECO:0000259" key="2">
    <source>
        <dbReference type="PROSITE" id="PS50887"/>
    </source>
</evidence>
<dbReference type="PANTHER" id="PTHR44757">
    <property type="entry name" value="DIGUANYLATE CYCLASE DGCP"/>
    <property type="match status" value="1"/>
</dbReference>
<dbReference type="Pfam" id="PF00563">
    <property type="entry name" value="EAL"/>
    <property type="match status" value="1"/>
</dbReference>
<dbReference type="InterPro" id="IPR029787">
    <property type="entry name" value="Nucleotide_cyclase"/>
</dbReference>
<dbReference type="PROSITE" id="PS50887">
    <property type="entry name" value="GGDEF"/>
    <property type="match status" value="1"/>
</dbReference>
<dbReference type="SMART" id="SM00267">
    <property type="entry name" value="GGDEF"/>
    <property type="match status" value="1"/>
</dbReference>
<dbReference type="PROSITE" id="PS50883">
    <property type="entry name" value="EAL"/>
    <property type="match status" value="1"/>
</dbReference>
<dbReference type="InterPro" id="IPR001633">
    <property type="entry name" value="EAL_dom"/>
</dbReference>
<keyword evidence="4" id="KW-1185">Reference proteome</keyword>
<dbReference type="SUPFAM" id="SSF141868">
    <property type="entry name" value="EAL domain-like"/>
    <property type="match status" value="1"/>
</dbReference>
<proteinExistence type="predicted"/>
<dbReference type="Gene3D" id="3.30.450.40">
    <property type="match status" value="1"/>
</dbReference>
<evidence type="ECO:0000313" key="4">
    <source>
        <dbReference type="Proteomes" id="UP000562124"/>
    </source>
</evidence>
<dbReference type="CDD" id="cd01949">
    <property type="entry name" value="GGDEF"/>
    <property type="match status" value="1"/>
</dbReference>
<dbReference type="NCBIfam" id="TIGR00254">
    <property type="entry name" value="GGDEF"/>
    <property type="match status" value="1"/>
</dbReference>
<dbReference type="EMBL" id="JABCJJ010000008">
    <property type="protein sequence ID" value="NMR19999.1"/>
    <property type="molecule type" value="Genomic_DNA"/>
</dbReference>
<gene>
    <name evidence="3" type="ORF">HIR71_07140</name>
</gene>
<dbReference type="Pfam" id="PF01590">
    <property type="entry name" value="GAF"/>
    <property type="match status" value="1"/>
</dbReference>
<dbReference type="FunFam" id="3.30.70.270:FF:000001">
    <property type="entry name" value="Diguanylate cyclase domain protein"/>
    <property type="match status" value="1"/>
</dbReference>
<name>A0A7Y0LY48_CELFI</name>
<protein>
    <submittedName>
        <fullName evidence="3">EAL domain-containing protein</fullName>
    </submittedName>
</protein>
<accession>A0A7Y0LY48</accession>
<dbReference type="InterPro" id="IPR000160">
    <property type="entry name" value="GGDEF_dom"/>
</dbReference>